<name>W9H0J5_9PROT</name>
<protein>
    <submittedName>
        <fullName evidence="1">Uncharacterized protein</fullName>
    </submittedName>
</protein>
<comment type="caution">
    <text evidence="1">The sequence shown here is derived from an EMBL/GenBank/DDBJ whole genome shotgun (WGS) entry which is preliminary data.</text>
</comment>
<dbReference type="AlphaFoldDB" id="W9H0J5"/>
<reference evidence="1 2" key="1">
    <citation type="submission" date="2013-08" db="EMBL/GenBank/DDBJ databases">
        <title>The genome sequence of Skermanella stibiiresistens.</title>
        <authorList>
            <person name="Zhu W."/>
            <person name="Wang G."/>
        </authorList>
    </citation>
    <scope>NUCLEOTIDE SEQUENCE [LARGE SCALE GENOMIC DNA]</scope>
    <source>
        <strain evidence="1 2">SB22</strain>
    </source>
</reference>
<dbReference type="Proteomes" id="UP000019486">
    <property type="component" value="Unassembled WGS sequence"/>
</dbReference>
<accession>W9H0J5</accession>
<keyword evidence="2" id="KW-1185">Reference proteome</keyword>
<organism evidence="1 2">
    <name type="scientific">Skermanella stibiiresistens SB22</name>
    <dbReference type="NCBI Taxonomy" id="1385369"/>
    <lineage>
        <taxon>Bacteria</taxon>
        <taxon>Pseudomonadati</taxon>
        <taxon>Pseudomonadota</taxon>
        <taxon>Alphaproteobacteria</taxon>
        <taxon>Rhodospirillales</taxon>
        <taxon>Azospirillaceae</taxon>
        <taxon>Skermanella</taxon>
    </lineage>
</organism>
<gene>
    <name evidence="1" type="ORF">N825_05825</name>
</gene>
<dbReference type="EMBL" id="AVFL01000011">
    <property type="protein sequence ID" value="EWY39685.1"/>
    <property type="molecule type" value="Genomic_DNA"/>
</dbReference>
<evidence type="ECO:0000313" key="1">
    <source>
        <dbReference type="EMBL" id="EWY39685.1"/>
    </source>
</evidence>
<dbReference type="STRING" id="1385369.N825_05825"/>
<proteinExistence type="predicted"/>
<evidence type="ECO:0000313" key="2">
    <source>
        <dbReference type="Proteomes" id="UP000019486"/>
    </source>
</evidence>
<sequence>MDAGLLLAGEPDVVTDMVGYGYQWGKGSQ</sequence>